<evidence type="ECO:0000313" key="8">
    <source>
        <dbReference type="Proteomes" id="UP000515153"/>
    </source>
</evidence>
<sequence>MADKSADLVAYAKEIAPTTDLFAILGVDATSTNDEIHRAWRRTGLKYHPDKAGDAYDPEKYEGITRARDVLLDPAAREAYDRSRAAALENQRRKDEMSAGRRRMIEELEAAERAARGQGGLGGQQQQEQEKLSAEEARQRQEAMRAWEDLKRKRREAEESERLAASEKEMKSRADDAERDAREAAIEQKLRENAEKKAAKARRKAEKDGVPLPTHSDAPPSGKEHGPDDAMTAVRQTVADAIKTATLARESGSPALEENLASSIEKTRDSAKAANWLVMAMSKEPVAAQTNASRENSPWSTIKAKAAAYQTWRDATAAFLSAHPADGHQDSAYSRENVLAATEKTLQSAQKTEQWLREALE</sequence>
<reference evidence="9" key="1">
    <citation type="journal article" date="2019" name="Mol. Biol. Evol.">
        <title>Blast fungal genomes show frequent chromosomal changes, gene gains and losses, and effector gene turnover.</title>
        <authorList>
            <person name="Gomez Luciano L.B."/>
            <person name="Jason Tsai I."/>
            <person name="Chuma I."/>
            <person name="Tosa Y."/>
            <person name="Chen Y.H."/>
            <person name="Li J.Y."/>
            <person name="Li M.Y."/>
            <person name="Jade Lu M.Y."/>
            <person name="Nakayashiki H."/>
            <person name="Li W.H."/>
        </authorList>
    </citation>
    <scope>NUCLEOTIDE SEQUENCE</scope>
    <source>
        <strain evidence="9">NI907</strain>
    </source>
</reference>
<name>A0A6P8BLS6_PYRGI</name>
<dbReference type="InterPro" id="IPR052094">
    <property type="entry name" value="Pre-mRNA-splicing_ERAD"/>
</dbReference>
<feature type="region of interest" description="Disordered" evidence="6">
    <location>
        <begin position="79"/>
        <end position="230"/>
    </location>
</feature>
<dbReference type="PANTHER" id="PTHR44313:SF1">
    <property type="entry name" value="DNAJ HOMOLOG SUBFAMILY C MEMBER 17"/>
    <property type="match status" value="1"/>
</dbReference>
<feature type="domain" description="J" evidence="7">
    <location>
        <begin position="20"/>
        <end position="84"/>
    </location>
</feature>
<protein>
    <recommendedName>
        <fullName evidence="7">J domain-containing protein</fullName>
    </recommendedName>
</protein>
<dbReference type="CDD" id="cd06257">
    <property type="entry name" value="DnaJ"/>
    <property type="match status" value="1"/>
</dbReference>
<evidence type="ECO:0000256" key="2">
    <source>
        <dbReference type="ARBA" id="ARBA00004496"/>
    </source>
</evidence>
<dbReference type="GO" id="GO:0005681">
    <property type="term" value="C:spliceosomal complex"/>
    <property type="evidence" value="ECO:0007669"/>
    <property type="project" value="TreeGrafter"/>
</dbReference>
<dbReference type="InterPro" id="IPR001623">
    <property type="entry name" value="DnaJ_domain"/>
</dbReference>
<evidence type="ECO:0000313" key="9">
    <source>
        <dbReference type="RefSeq" id="XP_030988071.1"/>
    </source>
</evidence>
<evidence type="ECO:0000256" key="5">
    <source>
        <dbReference type="ARBA" id="ARBA00023242"/>
    </source>
</evidence>
<keyword evidence="8" id="KW-1185">Reference proteome</keyword>
<dbReference type="PROSITE" id="PS50076">
    <property type="entry name" value="DNAJ_2"/>
    <property type="match status" value="1"/>
</dbReference>
<reference evidence="9" key="2">
    <citation type="submission" date="2019-10" db="EMBL/GenBank/DDBJ databases">
        <authorList>
            <consortium name="NCBI Genome Project"/>
        </authorList>
    </citation>
    <scope>NUCLEOTIDE SEQUENCE</scope>
    <source>
        <strain evidence="9">NI907</strain>
    </source>
</reference>
<keyword evidence="4" id="KW-0143">Chaperone</keyword>
<evidence type="ECO:0000259" key="7">
    <source>
        <dbReference type="PROSITE" id="PS50076"/>
    </source>
</evidence>
<dbReference type="SMART" id="SM00271">
    <property type="entry name" value="DnaJ"/>
    <property type="match status" value="1"/>
</dbReference>
<evidence type="ECO:0000256" key="3">
    <source>
        <dbReference type="ARBA" id="ARBA00022490"/>
    </source>
</evidence>
<proteinExistence type="predicted"/>
<dbReference type="GeneID" id="41955893"/>
<dbReference type="InterPro" id="IPR036869">
    <property type="entry name" value="J_dom_sf"/>
</dbReference>
<dbReference type="GO" id="GO:0005737">
    <property type="term" value="C:cytoplasm"/>
    <property type="evidence" value="ECO:0007669"/>
    <property type="project" value="UniProtKB-SubCell"/>
</dbReference>
<organism evidence="8 9">
    <name type="scientific">Pyricularia grisea</name>
    <name type="common">Crabgrass-specific blast fungus</name>
    <name type="synonym">Magnaporthe grisea</name>
    <dbReference type="NCBI Taxonomy" id="148305"/>
    <lineage>
        <taxon>Eukaryota</taxon>
        <taxon>Fungi</taxon>
        <taxon>Dikarya</taxon>
        <taxon>Ascomycota</taxon>
        <taxon>Pezizomycotina</taxon>
        <taxon>Sordariomycetes</taxon>
        <taxon>Sordariomycetidae</taxon>
        <taxon>Magnaporthales</taxon>
        <taxon>Pyriculariaceae</taxon>
        <taxon>Pyricularia</taxon>
    </lineage>
</organism>
<dbReference type="PRINTS" id="PR00625">
    <property type="entry name" value="JDOMAIN"/>
</dbReference>
<dbReference type="PANTHER" id="PTHR44313">
    <property type="entry name" value="DNAJ HOMOLOG SUBFAMILY C MEMBER 17"/>
    <property type="match status" value="1"/>
</dbReference>
<dbReference type="Proteomes" id="UP000515153">
    <property type="component" value="Unplaced"/>
</dbReference>
<dbReference type="AlphaFoldDB" id="A0A6P8BLS6"/>
<dbReference type="GO" id="GO:0000390">
    <property type="term" value="P:spliceosomal complex disassembly"/>
    <property type="evidence" value="ECO:0007669"/>
    <property type="project" value="TreeGrafter"/>
</dbReference>
<feature type="compositionally biased region" description="Basic and acidic residues" evidence="6">
    <location>
        <begin position="128"/>
        <end position="198"/>
    </location>
</feature>
<gene>
    <name evidence="9" type="ORF">PgNI_00902</name>
</gene>
<dbReference type="KEGG" id="pgri:PgNI_00902"/>
<evidence type="ECO:0000256" key="6">
    <source>
        <dbReference type="SAM" id="MobiDB-lite"/>
    </source>
</evidence>
<evidence type="ECO:0000256" key="4">
    <source>
        <dbReference type="ARBA" id="ARBA00023186"/>
    </source>
</evidence>
<reference evidence="9" key="3">
    <citation type="submission" date="2025-08" db="UniProtKB">
        <authorList>
            <consortium name="RefSeq"/>
        </authorList>
    </citation>
    <scope>IDENTIFICATION</scope>
    <source>
        <strain evidence="9">NI907</strain>
    </source>
</reference>
<dbReference type="Pfam" id="PF00226">
    <property type="entry name" value="DnaJ"/>
    <property type="match status" value="1"/>
</dbReference>
<dbReference type="Gene3D" id="1.10.287.110">
    <property type="entry name" value="DnaJ domain"/>
    <property type="match status" value="1"/>
</dbReference>
<feature type="compositionally biased region" description="Basic and acidic residues" evidence="6">
    <location>
        <begin position="79"/>
        <end position="115"/>
    </location>
</feature>
<dbReference type="OrthoDB" id="376357at2759"/>
<keyword evidence="5" id="KW-0539">Nucleus</keyword>
<accession>A0A6P8BLS6</accession>
<evidence type="ECO:0000256" key="1">
    <source>
        <dbReference type="ARBA" id="ARBA00004123"/>
    </source>
</evidence>
<dbReference type="SUPFAM" id="SSF46565">
    <property type="entry name" value="Chaperone J-domain"/>
    <property type="match status" value="1"/>
</dbReference>
<dbReference type="RefSeq" id="XP_030988071.1">
    <property type="nucleotide sequence ID" value="XM_031120979.1"/>
</dbReference>
<comment type="subcellular location">
    <subcellularLocation>
        <location evidence="2">Cytoplasm</location>
    </subcellularLocation>
    <subcellularLocation>
        <location evidence="1">Nucleus</location>
    </subcellularLocation>
</comment>
<keyword evidence="3" id="KW-0963">Cytoplasm</keyword>